<dbReference type="PRINTS" id="PR00756">
    <property type="entry name" value="ALADIPTASE"/>
</dbReference>
<dbReference type="InterPro" id="IPR034015">
    <property type="entry name" value="M1_LTA4H"/>
</dbReference>
<evidence type="ECO:0000256" key="14">
    <source>
        <dbReference type="PIRSR" id="PIRSR634015-3"/>
    </source>
</evidence>
<feature type="compositionally biased region" description="Pro residues" evidence="15">
    <location>
        <begin position="642"/>
        <end position="654"/>
    </location>
</feature>
<dbReference type="GO" id="GO:0016285">
    <property type="term" value="F:alanyl aminopeptidase activity"/>
    <property type="evidence" value="ECO:0007669"/>
    <property type="project" value="UniProtKB-EC"/>
</dbReference>
<keyword evidence="7" id="KW-0645">Protease</keyword>
<evidence type="ECO:0000256" key="9">
    <source>
        <dbReference type="ARBA" id="ARBA00022801"/>
    </source>
</evidence>
<keyword evidence="9" id="KW-0378">Hydrolase</keyword>
<dbReference type="GO" id="GO:0008270">
    <property type="term" value="F:zinc ion binding"/>
    <property type="evidence" value="ECO:0007669"/>
    <property type="project" value="InterPro"/>
</dbReference>
<keyword evidence="8 14" id="KW-0479">Metal-binding</keyword>
<comment type="catalytic activity">
    <reaction evidence="1">
        <text>Release of an N-terminal amino acid, Xaa-|-Yaa- from a peptide, amide or arylamide. Xaa is preferably Ala, but may be most amino acids including Pro (slow action). When a terminal hydrophobic residue is followed by a prolyl residue, the two may be released as an intact Xaa-Pro dipeptide.</text>
        <dbReference type="EC" id="3.4.11.2"/>
    </reaction>
</comment>
<dbReference type="Gene3D" id="1.10.390.10">
    <property type="entry name" value="Neutral Protease Domain 2"/>
    <property type="match status" value="1"/>
</dbReference>
<dbReference type="GO" id="GO:0008237">
    <property type="term" value="F:metallopeptidase activity"/>
    <property type="evidence" value="ECO:0007669"/>
    <property type="project" value="UniProtKB-KW"/>
</dbReference>
<proteinExistence type="inferred from homology"/>
<keyword evidence="6" id="KW-0963">Cytoplasm</keyword>
<gene>
    <name evidence="18" type="ORF">E2F46_13405</name>
</gene>
<dbReference type="PANTHER" id="PTHR45726">
    <property type="entry name" value="LEUKOTRIENE A-4 HYDROLASE"/>
    <property type="match status" value="1"/>
</dbReference>
<feature type="binding site" evidence="13">
    <location>
        <begin position="301"/>
        <end position="306"/>
    </location>
    <ligand>
        <name>a peptide</name>
        <dbReference type="ChEBI" id="CHEBI:60466"/>
    </ligand>
</feature>
<dbReference type="RefSeq" id="WP_133322887.1">
    <property type="nucleotide sequence ID" value="NZ_SMTF01000012.1"/>
</dbReference>
<keyword evidence="10 14" id="KW-0862">Zinc</keyword>
<feature type="binding site" evidence="14">
    <location>
        <position position="334"/>
    </location>
    <ligand>
        <name>Zn(2+)</name>
        <dbReference type="ChEBI" id="CHEBI:29105"/>
        <note>catalytic</note>
    </ligand>
</feature>
<feature type="binding site" evidence="14">
    <location>
        <position position="353"/>
    </location>
    <ligand>
        <name>Zn(2+)</name>
        <dbReference type="ChEBI" id="CHEBI:29105"/>
        <note>catalytic</note>
    </ligand>
</feature>
<evidence type="ECO:0000313" key="18">
    <source>
        <dbReference type="EMBL" id="TDK22748.1"/>
    </source>
</evidence>
<feature type="chain" id="PRO_5020832530" description="Aminopeptidase N" evidence="16">
    <location>
        <begin position="25"/>
        <end position="672"/>
    </location>
</feature>
<dbReference type="InterPro" id="IPR027268">
    <property type="entry name" value="Peptidase_M4/M1_CTD_sf"/>
</dbReference>
<evidence type="ECO:0000313" key="19">
    <source>
        <dbReference type="Proteomes" id="UP000294796"/>
    </source>
</evidence>
<sequence>MSVSLLRPLLAASLLSLAFLAGCANDDAATTSDAPTPDRTEAPVDRDEHSHAEPQKVVIDDLALDLALDFDARTLAGTATYTLEWNDETATQLLLDTRDLAIERVEGEVDGQWGPLQHALGERHDTLGSRLAIETPQRPGKVRVTYRTSPDASGLQWLTPEMTEGKQLPFMFSQSQQIHARSWVPLQDTPQVRYTYSARITTRPDVMVLMSADNDPAAARDGEYTFTMPQRIPSYLMAIAAGDLVFKPISARSGVWAEPAMVDKAVDEFADTEKMIVATEQLYGPYRWERYDLLVLPPSFPYGGMENPRLSFITPTVIVGDRSLVSLIAHELAHSWSGNLVTFSSARHGWLNEGFTSYVEARIVEALYGQDVSDMEYVISRNALKRGMSTMPEATQALAVKPGTELDADDALSAVAYDKGAWFLQFLEQRYGRDVFDAFLRGYFDHFAFQSITTEQFLAYAKQHLFDAHPNVVSDAEIQEWVYGPGIPPSAPQVLSQRFGIVDSARLGWRGSKQLPPTSITQPWTTQEWVHFLEGMPEMLPVAELAQLDEAYGFTGTANGEIAMRWYPLAIRSGYAQANDAAVAFVERIGRRKLIVPVYEALVQTEPGLALAREAFARARPGYHPITTGSVERIIAEARPRPVPAAAPAAPEPYPAAEDPNAGVNTGGASMR</sequence>
<evidence type="ECO:0000256" key="11">
    <source>
        <dbReference type="ARBA" id="ARBA00023049"/>
    </source>
</evidence>
<evidence type="ECO:0000256" key="4">
    <source>
        <dbReference type="ARBA" id="ARBA00012564"/>
    </source>
</evidence>
<evidence type="ECO:0000256" key="15">
    <source>
        <dbReference type="SAM" id="MobiDB-lite"/>
    </source>
</evidence>
<keyword evidence="19" id="KW-1185">Reference proteome</keyword>
<evidence type="ECO:0000256" key="16">
    <source>
        <dbReference type="SAM" id="SignalP"/>
    </source>
</evidence>
<dbReference type="GO" id="GO:0006508">
    <property type="term" value="P:proteolysis"/>
    <property type="evidence" value="ECO:0007669"/>
    <property type="project" value="UniProtKB-KW"/>
</dbReference>
<feature type="domain" description="Peptidase M1 leukotriene A4 hydrolase/aminopeptidase C-terminal" evidence="17">
    <location>
        <begin position="496"/>
        <end position="635"/>
    </location>
</feature>
<dbReference type="EMBL" id="SMTF01000012">
    <property type="protein sequence ID" value="TDK22748.1"/>
    <property type="molecule type" value="Genomic_DNA"/>
</dbReference>
<feature type="compositionally biased region" description="Polar residues" evidence="15">
    <location>
        <begin position="663"/>
        <end position="672"/>
    </location>
</feature>
<dbReference type="Gene3D" id="2.60.40.1730">
    <property type="entry name" value="tricorn interacting facor f3 domain"/>
    <property type="match status" value="1"/>
</dbReference>
<comment type="subcellular location">
    <subcellularLocation>
        <location evidence="2">Cytoplasm</location>
    </subcellularLocation>
</comment>
<dbReference type="AlphaFoldDB" id="A0A4R5TK51"/>
<dbReference type="InterPro" id="IPR014782">
    <property type="entry name" value="Peptidase_M1_dom"/>
</dbReference>
<evidence type="ECO:0000256" key="8">
    <source>
        <dbReference type="ARBA" id="ARBA00022723"/>
    </source>
</evidence>
<evidence type="ECO:0000256" key="10">
    <source>
        <dbReference type="ARBA" id="ARBA00022833"/>
    </source>
</evidence>
<comment type="cofactor">
    <cofactor evidence="14">
        <name>Zn(2+)</name>
        <dbReference type="ChEBI" id="CHEBI:29105"/>
    </cofactor>
    <text evidence="14">Binds 1 zinc ion per subunit.</text>
</comment>
<dbReference type="Pfam" id="PF17900">
    <property type="entry name" value="Peptidase_M1_N"/>
    <property type="match status" value="1"/>
</dbReference>
<name>A0A4R5TK51_9GAMM</name>
<dbReference type="Proteomes" id="UP000294796">
    <property type="component" value="Unassembled WGS sequence"/>
</dbReference>
<feature type="compositionally biased region" description="Basic and acidic residues" evidence="15">
    <location>
        <begin position="36"/>
        <end position="54"/>
    </location>
</feature>
<dbReference type="SMART" id="SM01263">
    <property type="entry name" value="Leuk-A4-hydro_C"/>
    <property type="match status" value="1"/>
</dbReference>
<dbReference type="SUPFAM" id="SSF55486">
    <property type="entry name" value="Metalloproteases ('zincins'), catalytic domain"/>
    <property type="match status" value="1"/>
</dbReference>
<organism evidence="18 19">
    <name type="scientific">Luteimonas aestuarii</name>
    <dbReference type="NCBI Taxonomy" id="453837"/>
    <lineage>
        <taxon>Bacteria</taxon>
        <taxon>Pseudomonadati</taxon>
        <taxon>Pseudomonadota</taxon>
        <taxon>Gammaproteobacteria</taxon>
        <taxon>Lysobacterales</taxon>
        <taxon>Lysobacteraceae</taxon>
        <taxon>Luteimonas</taxon>
    </lineage>
</organism>
<dbReference type="InterPro" id="IPR001930">
    <property type="entry name" value="Peptidase_M1"/>
</dbReference>
<keyword evidence="16" id="KW-0732">Signal</keyword>
<dbReference type="InterPro" id="IPR015211">
    <property type="entry name" value="Peptidase_M1_C"/>
</dbReference>
<dbReference type="Pfam" id="PF09127">
    <property type="entry name" value="Leuk-A4-hydro_C"/>
    <property type="match status" value="1"/>
</dbReference>
<feature type="binding site" evidence="13">
    <location>
        <begin position="174"/>
        <end position="176"/>
    </location>
    <ligand>
        <name>a peptide</name>
        <dbReference type="ChEBI" id="CHEBI:60466"/>
    </ligand>
</feature>
<feature type="binding site" evidence="14">
    <location>
        <position position="330"/>
    </location>
    <ligand>
        <name>Zn(2+)</name>
        <dbReference type="ChEBI" id="CHEBI:29105"/>
        <note>catalytic</note>
    </ligand>
</feature>
<dbReference type="InterPro" id="IPR045357">
    <property type="entry name" value="Aminopeptidase_N-like_N"/>
</dbReference>
<dbReference type="SUPFAM" id="SSF48371">
    <property type="entry name" value="ARM repeat"/>
    <property type="match status" value="1"/>
</dbReference>
<dbReference type="InterPro" id="IPR042097">
    <property type="entry name" value="Aminopeptidase_N-like_N_sf"/>
</dbReference>
<evidence type="ECO:0000256" key="1">
    <source>
        <dbReference type="ARBA" id="ARBA00000098"/>
    </source>
</evidence>
<feature type="active site" description="Proton acceptor" evidence="12">
    <location>
        <position position="331"/>
    </location>
</feature>
<feature type="region of interest" description="Disordered" evidence="15">
    <location>
        <begin position="28"/>
        <end position="54"/>
    </location>
</feature>
<evidence type="ECO:0000256" key="5">
    <source>
        <dbReference type="ARBA" id="ARBA00015611"/>
    </source>
</evidence>
<dbReference type="SUPFAM" id="SSF63737">
    <property type="entry name" value="Leukotriene A4 hydrolase N-terminal domain"/>
    <property type="match status" value="1"/>
</dbReference>
<dbReference type="FunFam" id="3.30.2010.30:FF:000001">
    <property type="entry name" value="Leukotriene A(4) hydrolase"/>
    <property type="match status" value="1"/>
</dbReference>
<keyword evidence="11" id="KW-0482">Metalloprotease</keyword>
<dbReference type="PANTHER" id="PTHR45726:SF3">
    <property type="entry name" value="LEUKOTRIENE A-4 HYDROLASE"/>
    <property type="match status" value="1"/>
</dbReference>
<dbReference type="OrthoDB" id="100605at2"/>
<dbReference type="Pfam" id="PF01433">
    <property type="entry name" value="Peptidase_M1"/>
    <property type="match status" value="1"/>
</dbReference>
<dbReference type="Gene3D" id="3.30.2010.30">
    <property type="match status" value="1"/>
</dbReference>
<dbReference type="InterPro" id="IPR016024">
    <property type="entry name" value="ARM-type_fold"/>
</dbReference>
<evidence type="ECO:0000256" key="6">
    <source>
        <dbReference type="ARBA" id="ARBA00022490"/>
    </source>
</evidence>
<dbReference type="EC" id="3.4.11.2" evidence="4"/>
<dbReference type="InterPro" id="IPR049980">
    <property type="entry name" value="LTA4H_cat"/>
</dbReference>
<feature type="binding site" evidence="13">
    <location>
        <begin position="591"/>
        <end position="593"/>
    </location>
    <ligand>
        <name>a peptide</name>
        <dbReference type="ChEBI" id="CHEBI:60466"/>
    </ligand>
</feature>
<protein>
    <recommendedName>
        <fullName evidence="5">Aminopeptidase N</fullName>
        <ecNumber evidence="4">3.4.11.2</ecNumber>
    </recommendedName>
</protein>
<reference evidence="18 19" key="1">
    <citation type="submission" date="2019-03" db="EMBL/GenBank/DDBJ databases">
        <title>Luteimonas zhaokaii sp.nov., isolated from the rectal contents of Plateau pika in Yushu, Qinghai Province, China.</title>
        <authorList>
            <person name="Zhang G."/>
        </authorList>
    </citation>
    <scope>NUCLEOTIDE SEQUENCE [LARGE SCALE GENOMIC DNA]</scope>
    <source>
        <strain evidence="18 19">B9</strain>
    </source>
</reference>
<evidence type="ECO:0000256" key="3">
    <source>
        <dbReference type="ARBA" id="ARBA00010136"/>
    </source>
</evidence>
<feature type="active site" description="Proton donor" evidence="12">
    <location>
        <position position="417"/>
    </location>
</feature>
<evidence type="ECO:0000259" key="17">
    <source>
        <dbReference type="SMART" id="SM01263"/>
    </source>
</evidence>
<dbReference type="CDD" id="cd09599">
    <property type="entry name" value="M1_LTA4H"/>
    <property type="match status" value="1"/>
</dbReference>
<dbReference type="InterPro" id="IPR038502">
    <property type="entry name" value="M1_LTA-4_hydro/amino_C_sf"/>
</dbReference>
<feature type="region of interest" description="Disordered" evidence="15">
    <location>
        <begin position="642"/>
        <end position="672"/>
    </location>
</feature>
<comment type="similarity">
    <text evidence="3">Belongs to the peptidase M1 family.</text>
</comment>
<accession>A0A4R5TK51</accession>
<dbReference type="PROSITE" id="PS51257">
    <property type="entry name" value="PROKAR_LIPOPROTEIN"/>
    <property type="match status" value="1"/>
</dbReference>
<evidence type="ECO:0000256" key="7">
    <source>
        <dbReference type="ARBA" id="ARBA00022670"/>
    </source>
</evidence>
<dbReference type="Gene3D" id="1.25.40.320">
    <property type="entry name" value="Peptidase M1, leukotriene A4 hydrolase/aminopeptidase C-terminal domain"/>
    <property type="match status" value="1"/>
</dbReference>
<evidence type="ECO:0000256" key="2">
    <source>
        <dbReference type="ARBA" id="ARBA00004496"/>
    </source>
</evidence>
<dbReference type="GO" id="GO:0005737">
    <property type="term" value="C:cytoplasm"/>
    <property type="evidence" value="ECO:0007669"/>
    <property type="project" value="UniProtKB-SubCell"/>
</dbReference>
<feature type="signal peptide" evidence="16">
    <location>
        <begin position="1"/>
        <end position="24"/>
    </location>
</feature>
<comment type="caution">
    <text evidence="18">The sequence shown here is derived from an EMBL/GenBank/DDBJ whole genome shotgun (WGS) entry which is preliminary data.</text>
</comment>
<evidence type="ECO:0000256" key="13">
    <source>
        <dbReference type="PIRSR" id="PIRSR634015-2"/>
    </source>
</evidence>
<evidence type="ECO:0000256" key="12">
    <source>
        <dbReference type="PIRSR" id="PIRSR634015-1"/>
    </source>
</evidence>